<dbReference type="GeneID" id="81358880"/>
<feature type="compositionally biased region" description="Polar residues" evidence="1">
    <location>
        <begin position="96"/>
        <end position="106"/>
    </location>
</feature>
<organism evidence="3 4">
    <name type="scientific">Penicillium argentinense</name>
    <dbReference type="NCBI Taxonomy" id="1131581"/>
    <lineage>
        <taxon>Eukaryota</taxon>
        <taxon>Fungi</taxon>
        <taxon>Dikarya</taxon>
        <taxon>Ascomycota</taxon>
        <taxon>Pezizomycotina</taxon>
        <taxon>Eurotiomycetes</taxon>
        <taxon>Eurotiomycetidae</taxon>
        <taxon>Eurotiales</taxon>
        <taxon>Aspergillaceae</taxon>
        <taxon>Penicillium</taxon>
    </lineage>
</organism>
<dbReference type="AlphaFoldDB" id="A0A9W9K7K5"/>
<gene>
    <name evidence="3" type="ORF">N7532_007408</name>
</gene>
<dbReference type="EMBL" id="JAPQKI010000006">
    <property type="protein sequence ID" value="KAJ5095117.1"/>
    <property type="molecule type" value="Genomic_DNA"/>
</dbReference>
<dbReference type="Pfam" id="PF09791">
    <property type="entry name" value="Oxidored-like"/>
    <property type="match status" value="1"/>
</dbReference>
<sequence length="209" mass="22376">MSGDKEFTPKGSQDVSSAAESTSEKCTGVQDNASAPEGMTNNSAQTGSLLGTIWSLSSSFLGRASGQSKTAIPNLGKDQKLSGGKAGEDTAVAVSASESLKSTKPAQTALEGKENQASPEAYYTPNEVPLFKKLQKKRLTGTRTKQLLRAASRAHDDPPPPPELGTCCGSSCDPCVNDLWREERGVWRERWGDRAVEKDGDGKRKELEW</sequence>
<feature type="domain" description="Oxidoreductase-like" evidence="2">
    <location>
        <begin position="158"/>
        <end position="190"/>
    </location>
</feature>
<protein>
    <recommendedName>
        <fullName evidence="2">Oxidoreductase-like domain-containing protein</fullName>
    </recommendedName>
</protein>
<reference evidence="3" key="2">
    <citation type="journal article" date="2023" name="IMA Fungus">
        <title>Comparative genomic study of the Penicillium genus elucidates a diverse pangenome and 15 lateral gene transfer events.</title>
        <authorList>
            <person name="Petersen C."/>
            <person name="Sorensen T."/>
            <person name="Nielsen M.R."/>
            <person name="Sondergaard T.E."/>
            <person name="Sorensen J.L."/>
            <person name="Fitzpatrick D.A."/>
            <person name="Frisvad J.C."/>
            <person name="Nielsen K.L."/>
        </authorList>
    </citation>
    <scope>NUCLEOTIDE SEQUENCE</scope>
    <source>
        <strain evidence="3">IBT 30761</strain>
    </source>
</reference>
<dbReference type="Proteomes" id="UP001149074">
    <property type="component" value="Unassembled WGS sequence"/>
</dbReference>
<feature type="region of interest" description="Disordered" evidence="1">
    <location>
        <begin position="65"/>
        <end position="124"/>
    </location>
</feature>
<accession>A0A9W9K7K5</accession>
<feature type="region of interest" description="Disordered" evidence="1">
    <location>
        <begin position="1"/>
        <end position="45"/>
    </location>
</feature>
<evidence type="ECO:0000313" key="3">
    <source>
        <dbReference type="EMBL" id="KAJ5095117.1"/>
    </source>
</evidence>
<dbReference type="InterPro" id="IPR019180">
    <property type="entry name" value="Oxidoreductase-like_N"/>
</dbReference>
<feature type="compositionally biased region" description="Polar residues" evidence="1">
    <location>
        <begin position="10"/>
        <end position="45"/>
    </location>
</feature>
<evidence type="ECO:0000256" key="1">
    <source>
        <dbReference type="SAM" id="MobiDB-lite"/>
    </source>
</evidence>
<dbReference type="OrthoDB" id="432685at2759"/>
<dbReference type="RefSeq" id="XP_056473267.1">
    <property type="nucleotide sequence ID" value="XM_056619901.1"/>
</dbReference>
<reference evidence="3" key="1">
    <citation type="submission" date="2022-11" db="EMBL/GenBank/DDBJ databases">
        <authorList>
            <person name="Petersen C."/>
        </authorList>
    </citation>
    <scope>NUCLEOTIDE SEQUENCE</scope>
    <source>
        <strain evidence="3">IBT 30761</strain>
    </source>
</reference>
<evidence type="ECO:0000313" key="4">
    <source>
        <dbReference type="Proteomes" id="UP001149074"/>
    </source>
</evidence>
<comment type="caution">
    <text evidence="3">The sequence shown here is derived from an EMBL/GenBank/DDBJ whole genome shotgun (WGS) entry which is preliminary data.</text>
</comment>
<proteinExistence type="predicted"/>
<evidence type="ECO:0000259" key="2">
    <source>
        <dbReference type="Pfam" id="PF09791"/>
    </source>
</evidence>
<name>A0A9W9K7K5_9EURO</name>
<keyword evidence="4" id="KW-1185">Reference proteome</keyword>